<dbReference type="Gene3D" id="3.10.180.10">
    <property type="entry name" value="2,3-Dihydroxybiphenyl 1,2-Dioxygenase, domain 1"/>
    <property type="match status" value="2"/>
</dbReference>
<dbReference type="Pfam" id="PF00903">
    <property type="entry name" value="Glyoxalase"/>
    <property type="match status" value="1"/>
</dbReference>
<dbReference type="Pfam" id="PF22632">
    <property type="entry name" value="BphC_D1"/>
    <property type="match status" value="1"/>
</dbReference>
<dbReference type="PROSITE" id="PS51819">
    <property type="entry name" value="VOC"/>
    <property type="match status" value="2"/>
</dbReference>
<evidence type="ECO:0000259" key="1">
    <source>
        <dbReference type="PROSITE" id="PS51819"/>
    </source>
</evidence>
<name>A0ABX8S9D2_9ACTN</name>
<dbReference type="InterPro" id="IPR037523">
    <property type="entry name" value="VOC_core"/>
</dbReference>
<feature type="domain" description="VOC" evidence="1">
    <location>
        <begin position="154"/>
        <end position="281"/>
    </location>
</feature>
<evidence type="ECO:0000313" key="2">
    <source>
        <dbReference type="EMBL" id="QXQ13592.1"/>
    </source>
</evidence>
<dbReference type="RefSeq" id="WP_066474754.1">
    <property type="nucleotide sequence ID" value="NZ_CBCRUZ010000007.1"/>
</dbReference>
<keyword evidence="3" id="KW-1185">Reference proteome</keyword>
<dbReference type="CDD" id="cd07252">
    <property type="entry name" value="BphC1-RGP6_N_like"/>
    <property type="match status" value="1"/>
</dbReference>
<organism evidence="2 3">
    <name type="scientific">Skermania pinensis</name>
    <dbReference type="NCBI Taxonomy" id="39122"/>
    <lineage>
        <taxon>Bacteria</taxon>
        <taxon>Bacillati</taxon>
        <taxon>Actinomycetota</taxon>
        <taxon>Actinomycetes</taxon>
        <taxon>Mycobacteriales</taxon>
        <taxon>Gordoniaceae</taxon>
        <taxon>Skermania</taxon>
    </lineage>
</organism>
<dbReference type="SUPFAM" id="SSF54593">
    <property type="entry name" value="Glyoxalase/Bleomycin resistance protein/Dihydroxybiphenyl dioxygenase"/>
    <property type="match status" value="2"/>
</dbReference>
<sequence>MTKPFLAPNSDESVYGNVHLGYIVIETDKFTDWHRFGKDAIGLHVDTLGVDTMRFRMDSHECRFLLQRGPAEDVAATGWLIDDHETFEQIVGRVRDRGVPVVEGTEEEAAMRGVERFLRFPGPKGIDQEIFTRAKTGPMPLDMITTSFVTGDAGMGHVAITTTRPDQLRNYYNTVFDAHLTDWIDETISGVKLKIKFLRVNERHHSIALANTAPLKIDPVRTKIQHLNVQVDSLDDMAQSYRRLRKLGFEMALGVGQHTNDRELSYYVETPSGFEWETGWNPVTIPAGADRTWEPVGYEGISIWGHTPMGQTIYDKIGQFRNAARSVTKREETVPAISGT</sequence>
<dbReference type="EMBL" id="CP079105">
    <property type="protein sequence ID" value="QXQ13592.1"/>
    <property type="molecule type" value="Genomic_DNA"/>
</dbReference>
<dbReference type="Proteomes" id="UP000887023">
    <property type="component" value="Chromosome"/>
</dbReference>
<protein>
    <submittedName>
        <fullName evidence="2">VOC family protein</fullName>
    </submittedName>
</protein>
<dbReference type="InterPro" id="IPR004360">
    <property type="entry name" value="Glyas_Fos-R_dOase_dom"/>
</dbReference>
<gene>
    <name evidence="2" type="ORF">KV203_17545</name>
</gene>
<reference evidence="2" key="1">
    <citation type="submission" date="2021-07" db="EMBL/GenBank/DDBJ databases">
        <title>Candidatus Kaistella beijingensis sp. nov. isolated from a municipal wastewater treatment plant is involved in sludge foaming.</title>
        <authorList>
            <person name="Song Y."/>
            <person name="Liu S.-J."/>
        </authorList>
    </citation>
    <scope>NUCLEOTIDE SEQUENCE</scope>
    <source>
        <strain evidence="2">DSM 43998</strain>
    </source>
</reference>
<accession>A0ABX8S9D2</accession>
<dbReference type="InterPro" id="IPR029068">
    <property type="entry name" value="Glyas_Bleomycin-R_OHBP_Dase"/>
</dbReference>
<evidence type="ECO:0000313" key="3">
    <source>
        <dbReference type="Proteomes" id="UP000887023"/>
    </source>
</evidence>
<feature type="domain" description="VOC" evidence="1">
    <location>
        <begin position="19"/>
        <end position="133"/>
    </location>
</feature>
<proteinExistence type="predicted"/>